<comment type="caution">
    <text evidence="1">The sequence shown here is derived from an EMBL/GenBank/DDBJ whole genome shotgun (WGS) entry which is preliminary data.</text>
</comment>
<dbReference type="Proteomes" id="UP000054016">
    <property type="component" value="Unassembled WGS sequence"/>
</dbReference>
<dbReference type="EMBL" id="LFWV01000042">
    <property type="protein sequence ID" value="KON31130.1"/>
    <property type="molecule type" value="Genomic_DNA"/>
</dbReference>
<proteinExistence type="predicted"/>
<dbReference type="AlphaFoldDB" id="A0A0M0BRX8"/>
<organism evidence="1 2">
    <name type="scientific">miscellaneous Crenarchaeota group-1 archaeon SG8-32-3</name>
    <dbReference type="NCBI Taxonomy" id="1685125"/>
    <lineage>
        <taxon>Archaea</taxon>
        <taxon>Candidatus Bathyarchaeota</taxon>
        <taxon>MCG-1</taxon>
    </lineage>
</organism>
<name>A0A0M0BRX8_9ARCH</name>
<accession>A0A0M0BRX8</accession>
<sequence length="71" mass="8007">MIEKEKLQRAVEATIQAGYQLNSEAFGFLSAITATDDPTTIISKALQKLRELEEKPLFIDKNFLETLLKPP</sequence>
<gene>
    <name evidence="1" type="ORF">AC478_03285</name>
</gene>
<evidence type="ECO:0000313" key="2">
    <source>
        <dbReference type="Proteomes" id="UP000054016"/>
    </source>
</evidence>
<feature type="non-terminal residue" evidence="1">
    <location>
        <position position="71"/>
    </location>
</feature>
<reference evidence="2" key="1">
    <citation type="submission" date="2015-06" db="EMBL/GenBank/DDBJ databases">
        <title>New insights into the roles of widespread benthic archaea in carbon and nitrogen cycling.</title>
        <authorList>
            <person name="Lazar C.S."/>
            <person name="Baker B.J."/>
            <person name="Seitz K.W."/>
            <person name="Hyde A.S."/>
            <person name="Dick G.J."/>
            <person name="Hinrichs K.-U."/>
            <person name="Teske A.P."/>
        </authorList>
    </citation>
    <scope>NUCLEOTIDE SEQUENCE [LARGE SCALE GENOMIC DNA]</scope>
</reference>
<protein>
    <submittedName>
        <fullName evidence="1">Uncharacterized protein</fullName>
    </submittedName>
</protein>
<evidence type="ECO:0000313" key="1">
    <source>
        <dbReference type="EMBL" id="KON31130.1"/>
    </source>
</evidence>